<dbReference type="PANTHER" id="PTHR33214">
    <property type="entry name" value="BIFUNCTIONAL INHIBITOR/LIPID-TRANSFER PROTEIN/SEED STORAGE 2S ALBUMIN SUPERFAMILY PROTEIN"/>
    <property type="match status" value="1"/>
</dbReference>
<evidence type="ECO:0000259" key="4">
    <source>
        <dbReference type="SMART" id="SM00499"/>
    </source>
</evidence>
<comment type="caution">
    <text evidence="5">The sequence shown here is derived from an EMBL/GenBank/DDBJ whole genome shotgun (WGS) entry which is preliminary data.</text>
</comment>
<dbReference type="SUPFAM" id="SSF47699">
    <property type="entry name" value="Bifunctional inhibitor/lipid-transfer protein/seed storage 2S albumin"/>
    <property type="match status" value="1"/>
</dbReference>
<keyword evidence="3" id="KW-0732">Signal</keyword>
<dbReference type="Proteomes" id="UP001188597">
    <property type="component" value="Unassembled WGS sequence"/>
</dbReference>
<dbReference type="Gene3D" id="1.10.110.10">
    <property type="entry name" value="Plant lipid-transfer and hydrophobic proteins"/>
    <property type="match status" value="1"/>
</dbReference>
<dbReference type="SMART" id="SM00499">
    <property type="entry name" value="AAI"/>
    <property type="match status" value="1"/>
</dbReference>
<proteinExistence type="predicted"/>
<accession>A0AA88WV31</accession>
<dbReference type="CDD" id="cd01959">
    <property type="entry name" value="nsLTP2"/>
    <property type="match status" value="1"/>
</dbReference>
<keyword evidence="2" id="KW-0446">Lipid-binding</keyword>
<dbReference type="InterPro" id="IPR016140">
    <property type="entry name" value="Bifunc_inhib/LTP/seed_store"/>
</dbReference>
<gene>
    <name evidence="5" type="ORF">RJ639_036382</name>
</gene>
<dbReference type="InterPro" id="IPR036312">
    <property type="entry name" value="Bifun_inhib/LTP/seed_sf"/>
</dbReference>
<reference evidence="5" key="1">
    <citation type="submission" date="2022-12" db="EMBL/GenBank/DDBJ databases">
        <title>Draft genome assemblies for two species of Escallonia (Escalloniales).</title>
        <authorList>
            <person name="Chanderbali A."/>
            <person name="Dervinis C."/>
            <person name="Anghel I."/>
            <person name="Soltis D."/>
            <person name="Soltis P."/>
            <person name="Zapata F."/>
        </authorList>
    </citation>
    <scope>NUCLEOTIDE SEQUENCE</scope>
    <source>
        <strain evidence="5">UCBG64.0493</strain>
        <tissue evidence="5">Leaf</tissue>
    </source>
</reference>
<dbReference type="InterPro" id="IPR033872">
    <property type="entry name" value="nsLTP2"/>
</dbReference>
<feature type="chain" id="PRO_5041660447" description="Bifunctional inhibitor/plant lipid transfer protein/seed storage helical domain-containing protein" evidence="3">
    <location>
        <begin position="27"/>
        <end position="192"/>
    </location>
</feature>
<dbReference type="GO" id="GO:0006869">
    <property type="term" value="P:lipid transport"/>
    <property type="evidence" value="ECO:0007669"/>
    <property type="project" value="InterPro"/>
</dbReference>
<dbReference type="PANTHER" id="PTHR33214:SF69">
    <property type="entry name" value="BIFUNCTIONAL INHIBITOR_LIPID-TRANSFER PROTEIN_SEED STORAGE 2S ALBUMIN SUPERFAMILY PROTEIN"/>
    <property type="match status" value="1"/>
</dbReference>
<feature type="domain" description="Bifunctional inhibitor/plant lipid transfer protein/seed storage helical" evidence="4">
    <location>
        <begin position="29"/>
        <end position="118"/>
    </location>
</feature>
<evidence type="ECO:0000256" key="3">
    <source>
        <dbReference type="SAM" id="SignalP"/>
    </source>
</evidence>
<keyword evidence="1" id="KW-0813">Transport</keyword>
<protein>
    <recommendedName>
        <fullName evidence="4">Bifunctional inhibitor/plant lipid transfer protein/seed storage helical domain-containing protein</fullName>
    </recommendedName>
</protein>
<evidence type="ECO:0000256" key="1">
    <source>
        <dbReference type="ARBA" id="ARBA00022448"/>
    </source>
</evidence>
<evidence type="ECO:0000313" key="5">
    <source>
        <dbReference type="EMBL" id="KAK3031583.1"/>
    </source>
</evidence>
<dbReference type="Pfam" id="PF00234">
    <property type="entry name" value="Tryp_alpha_amyl"/>
    <property type="match status" value="1"/>
</dbReference>
<name>A0AA88WV31_9ASTE</name>
<dbReference type="AlphaFoldDB" id="A0AA88WV31"/>
<dbReference type="GO" id="GO:0008289">
    <property type="term" value="F:lipid binding"/>
    <property type="evidence" value="ECO:0007669"/>
    <property type="project" value="UniProtKB-KW"/>
</dbReference>
<dbReference type="EMBL" id="JAVXUP010000300">
    <property type="protein sequence ID" value="KAK3031583.1"/>
    <property type="molecule type" value="Genomic_DNA"/>
</dbReference>
<sequence length="192" mass="20755">MDMKMPCVTLCVVFVLLLGGAHVSMAVTCSAVQLSPCASAIMSASTPSPTCCSKIREQRPCLCKYLKDPNLKKFISSPNARKGPVGEVVGPDAINAETKGLPGQNSSIIKKCRINSNYKQEKMKNKTAQVADLPLTSPRPKHRHLVTPLTTVWLISNSPNADSPYAVDASEPYTQYVRSSYSSGITFAFSTQ</sequence>
<evidence type="ECO:0000313" key="6">
    <source>
        <dbReference type="Proteomes" id="UP001188597"/>
    </source>
</evidence>
<feature type="signal peptide" evidence="3">
    <location>
        <begin position="1"/>
        <end position="26"/>
    </location>
</feature>
<organism evidence="5 6">
    <name type="scientific">Escallonia herrerae</name>
    <dbReference type="NCBI Taxonomy" id="1293975"/>
    <lineage>
        <taxon>Eukaryota</taxon>
        <taxon>Viridiplantae</taxon>
        <taxon>Streptophyta</taxon>
        <taxon>Embryophyta</taxon>
        <taxon>Tracheophyta</taxon>
        <taxon>Spermatophyta</taxon>
        <taxon>Magnoliopsida</taxon>
        <taxon>eudicotyledons</taxon>
        <taxon>Gunneridae</taxon>
        <taxon>Pentapetalae</taxon>
        <taxon>asterids</taxon>
        <taxon>campanulids</taxon>
        <taxon>Escalloniales</taxon>
        <taxon>Escalloniaceae</taxon>
        <taxon>Escallonia</taxon>
    </lineage>
</organism>
<keyword evidence="6" id="KW-1185">Reference proteome</keyword>
<evidence type="ECO:0000256" key="2">
    <source>
        <dbReference type="ARBA" id="ARBA00023121"/>
    </source>
</evidence>